<keyword evidence="2" id="KW-1185">Reference proteome</keyword>
<proteinExistence type="predicted"/>
<accession>A0ABD5S393</accession>
<dbReference type="Proteomes" id="UP001596328">
    <property type="component" value="Unassembled WGS sequence"/>
</dbReference>
<gene>
    <name evidence="1" type="ORF">ACFQE1_14110</name>
</gene>
<name>A0ABD5S393_9EURY</name>
<protein>
    <submittedName>
        <fullName evidence="1">Uncharacterized protein</fullName>
    </submittedName>
</protein>
<dbReference type="AlphaFoldDB" id="A0ABD5S393"/>
<evidence type="ECO:0000313" key="2">
    <source>
        <dbReference type="Proteomes" id="UP001596328"/>
    </source>
</evidence>
<comment type="caution">
    <text evidence="1">The sequence shown here is derived from an EMBL/GenBank/DDBJ whole genome shotgun (WGS) entry which is preliminary data.</text>
</comment>
<evidence type="ECO:0000313" key="1">
    <source>
        <dbReference type="EMBL" id="MFC6725482.1"/>
    </source>
</evidence>
<sequence length="46" mass="4701">MATPPSKEPGEPGPRCGNCGAPLTRRETGMLSVSVGTRCPECGVLT</sequence>
<reference evidence="1 2" key="1">
    <citation type="journal article" date="2019" name="Int. J. Syst. Evol. Microbiol.">
        <title>The Global Catalogue of Microorganisms (GCM) 10K type strain sequencing project: providing services to taxonomists for standard genome sequencing and annotation.</title>
        <authorList>
            <consortium name="The Broad Institute Genomics Platform"/>
            <consortium name="The Broad Institute Genome Sequencing Center for Infectious Disease"/>
            <person name="Wu L."/>
            <person name="Ma J."/>
        </authorList>
    </citation>
    <scope>NUCLEOTIDE SEQUENCE [LARGE SCALE GENOMIC DNA]</scope>
    <source>
        <strain evidence="1 2">NBRC 111368</strain>
    </source>
</reference>
<organism evidence="1 2">
    <name type="scientific">Halobium palmae</name>
    <dbReference type="NCBI Taxonomy" id="1776492"/>
    <lineage>
        <taxon>Archaea</taxon>
        <taxon>Methanobacteriati</taxon>
        <taxon>Methanobacteriota</taxon>
        <taxon>Stenosarchaea group</taxon>
        <taxon>Halobacteria</taxon>
        <taxon>Halobacteriales</taxon>
        <taxon>Haloferacaceae</taxon>
        <taxon>Halobium</taxon>
    </lineage>
</organism>
<dbReference type="EMBL" id="JBHSWU010000547">
    <property type="protein sequence ID" value="MFC6725482.1"/>
    <property type="molecule type" value="Genomic_DNA"/>
</dbReference>